<dbReference type="AlphaFoldDB" id="A0A6J4PZJ0"/>
<feature type="chain" id="PRO_5027118126" description="SCP domain-containing protein" evidence="1">
    <location>
        <begin position="23"/>
        <end position="274"/>
    </location>
</feature>
<dbReference type="InterPro" id="IPR014044">
    <property type="entry name" value="CAP_dom"/>
</dbReference>
<dbReference type="InterPro" id="IPR035940">
    <property type="entry name" value="CAP_sf"/>
</dbReference>
<feature type="domain" description="SCP" evidence="2">
    <location>
        <begin position="164"/>
        <end position="271"/>
    </location>
</feature>
<evidence type="ECO:0000256" key="1">
    <source>
        <dbReference type="SAM" id="SignalP"/>
    </source>
</evidence>
<gene>
    <name evidence="3" type="ORF">AVDCRST_MAG51-2558</name>
</gene>
<dbReference type="PANTHER" id="PTHR31157:SF1">
    <property type="entry name" value="SCP DOMAIN-CONTAINING PROTEIN"/>
    <property type="match status" value="1"/>
</dbReference>
<dbReference type="Pfam" id="PF00188">
    <property type="entry name" value="CAP"/>
    <property type="match status" value="1"/>
</dbReference>
<organism evidence="3">
    <name type="scientific">uncultured Ramlibacter sp</name>
    <dbReference type="NCBI Taxonomy" id="260755"/>
    <lineage>
        <taxon>Bacteria</taxon>
        <taxon>Pseudomonadati</taxon>
        <taxon>Pseudomonadota</taxon>
        <taxon>Betaproteobacteria</taxon>
        <taxon>Burkholderiales</taxon>
        <taxon>Comamonadaceae</taxon>
        <taxon>Ramlibacter</taxon>
        <taxon>environmental samples</taxon>
    </lineage>
</organism>
<dbReference type="SUPFAM" id="SSF55797">
    <property type="entry name" value="PR-1-like"/>
    <property type="match status" value="1"/>
</dbReference>
<evidence type="ECO:0000313" key="3">
    <source>
        <dbReference type="EMBL" id="CAA9429997.1"/>
    </source>
</evidence>
<proteinExistence type="predicted"/>
<name>A0A6J4PZJ0_9BURK</name>
<dbReference type="CDD" id="cd05379">
    <property type="entry name" value="CAP_bacterial"/>
    <property type="match status" value="1"/>
</dbReference>
<sequence length="274" mass="29635">MTLTIRPLLLVLILMIAGAASAAEDVRSALGQARNQCRAGSPPLRPNAQLDEVARSLSQGSNLQDALRASGYRARRSFQWTMRGYRTPQAMAQNLVQSHCKNLGDPEFREVGVHASGNSSWIVVAAPFSPPAQAQATDIGARVLALANQARAQPRRCGSQSFGAAPPLVLNTSLNAAAAEHANSMARRSFLEHEGRDGSSPADRASRAGYRWRSIAENIAAGQTTPERVMADWLKSPEHCVNIMDPRFNEMGVAFAVNKTSQGGIYWAQLFGRR</sequence>
<keyword evidence="1" id="KW-0732">Signal</keyword>
<reference evidence="3" key="1">
    <citation type="submission" date="2020-02" db="EMBL/GenBank/DDBJ databases">
        <authorList>
            <person name="Meier V. D."/>
        </authorList>
    </citation>
    <scope>NUCLEOTIDE SEQUENCE</scope>
    <source>
        <strain evidence="3">AVDCRST_MAG51</strain>
    </source>
</reference>
<evidence type="ECO:0000259" key="2">
    <source>
        <dbReference type="Pfam" id="PF00188"/>
    </source>
</evidence>
<accession>A0A6J4PZJ0</accession>
<dbReference type="PANTHER" id="PTHR31157">
    <property type="entry name" value="SCP DOMAIN-CONTAINING PROTEIN"/>
    <property type="match status" value="1"/>
</dbReference>
<dbReference type="Gene3D" id="3.40.33.10">
    <property type="entry name" value="CAP"/>
    <property type="match status" value="2"/>
</dbReference>
<feature type="signal peptide" evidence="1">
    <location>
        <begin position="1"/>
        <end position="22"/>
    </location>
</feature>
<dbReference type="EMBL" id="CADCUX010000549">
    <property type="protein sequence ID" value="CAA9429997.1"/>
    <property type="molecule type" value="Genomic_DNA"/>
</dbReference>
<protein>
    <recommendedName>
        <fullName evidence="2">SCP domain-containing protein</fullName>
    </recommendedName>
</protein>